<dbReference type="PANTHER" id="PTHR33050:SF8">
    <property type="entry name" value="REVERSE TRANSCRIPTASE DOMAIN-CONTAINING PROTEIN"/>
    <property type="match status" value="1"/>
</dbReference>
<evidence type="ECO:0000313" key="2">
    <source>
        <dbReference type="Proteomes" id="UP001152795"/>
    </source>
</evidence>
<dbReference type="AlphaFoldDB" id="A0A6S7H934"/>
<evidence type="ECO:0000313" key="1">
    <source>
        <dbReference type="EMBL" id="CAB3992770.1"/>
    </source>
</evidence>
<dbReference type="OrthoDB" id="5987432at2759"/>
<reference evidence="1" key="1">
    <citation type="submission" date="2020-04" db="EMBL/GenBank/DDBJ databases">
        <authorList>
            <person name="Alioto T."/>
            <person name="Alioto T."/>
            <person name="Gomez Garrido J."/>
        </authorList>
    </citation>
    <scope>NUCLEOTIDE SEQUENCE</scope>
    <source>
        <strain evidence="1">A484AB</strain>
    </source>
</reference>
<gene>
    <name evidence="1" type="ORF">PACLA_8A069466</name>
</gene>
<organism evidence="1 2">
    <name type="scientific">Paramuricea clavata</name>
    <name type="common">Red gorgonian</name>
    <name type="synonym">Violescent sea-whip</name>
    <dbReference type="NCBI Taxonomy" id="317549"/>
    <lineage>
        <taxon>Eukaryota</taxon>
        <taxon>Metazoa</taxon>
        <taxon>Cnidaria</taxon>
        <taxon>Anthozoa</taxon>
        <taxon>Octocorallia</taxon>
        <taxon>Malacalcyonacea</taxon>
        <taxon>Plexauridae</taxon>
        <taxon>Paramuricea</taxon>
    </lineage>
</organism>
<comment type="caution">
    <text evidence="1">The sequence shown here is derived from an EMBL/GenBank/DDBJ whole genome shotgun (WGS) entry which is preliminary data.</text>
</comment>
<sequence length="348" mass="38134">MIINFAIKPPRVEHCRGPTLTCSYGCVFSPLALLSCGKIIPFFLTDPQTKLGQRGTEFATATTGVDLAHYDPIALTLTDVTELAVGGTILGTNVHNPVGKTIITTTTLHNPPVAPRRPTENRTVSLKCSIYNSSNSIPLDNTIVTPIRVDALEGALCGHSNSSFVLKLCSDLRFGARLGYDGPRMSKFSKNLKSAIDNPTIVSTNLAKEVALGHTAGPLTNPPFANLQVSPIGIVPKKHSDKFRTIFHLSFPKTGESINSFIKKDDFSLQSIKINDAIAALIRLGRGTYLAKTDIESAFRQFPVHPDDWELLGIYWNKSYYFGLRSVPYIFSINFRMHLSGFYSTSVL</sequence>
<name>A0A6S7H934_PARCT</name>
<dbReference type="InterPro" id="IPR043502">
    <property type="entry name" value="DNA/RNA_pol_sf"/>
</dbReference>
<dbReference type="InterPro" id="IPR052055">
    <property type="entry name" value="Hepadnavirus_pol/RT"/>
</dbReference>
<dbReference type="Proteomes" id="UP001152795">
    <property type="component" value="Unassembled WGS sequence"/>
</dbReference>
<protein>
    <submittedName>
        <fullName evidence="1">Uncharacterized protein</fullName>
    </submittedName>
</protein>
<proteinExistence type="predicted"/>
<accession>A0A6S7H934</accession>
<dbReference type="PANTHER" id="PTHR33050">
    <property type="entry name" value="REVERSE TRANSCRIPTASE DOMAIN-CONTAINING PROTEIN"/>
    <property type="match status" value="1"/>
</dbReference>
<dbReference type="SUPFAM" id="SSF56672">
    <property type="entry name" value="DNA/RNA polymerases"/>
    <property type="match status" value="1"/>
</dbReference>
<keyword evidence="2" id="KW-1185">Reference proteome</keyword>
<dbReference type="EMBL" id="CACRXK020002120">
    <property type="protein sequence ID" value="CAB3992770.1"/>
    <property type="molecule type" value="Genomic_DNA"/>
</dbReference>